<dbReference type="RefSeq" id="WP_157133609.1">
    <property type="nucleotide sequence ID" value="NZ_CP120354.1"/>
</dbReference>
<proteinExistence type="predicted"/>
<gene>
    <name evidence="2" type="ORF">P2T59_22705</name>
</gene>
<dbReference type="AlphaFoldDB" id="A0AAX3QVN1"/>
<feature type="region of interest" description="Disordered" evidence="1">
    <location>
        <begin position="1"/>
        <end position="45"/>
    </location>
</feature>
<geneLocation type="plasmid" evidence="2 3">
    <name>unnamed</name>
</geneLocation>
<reference evidence="2" key="1">
    <citation type="submission" date="2023-03" db="EMBL/GenBank/DDBJ databases">
        <title>Parabacteroides distasonis, a bacteria resistant against UC.</title>
        <authorList>
            <person name="Dai W."/>
        </authorList>
    </citation>
    <scope>NUCLEOTIDE SEQUENCE</scope>
    <source>
        <strain evidence="2">F1-28</strain>
        <plasmid evidence="2">unnamed</plasmid>
    </source>
</reference>
<protein>
    <submittedName>
        <fullName evidence="2">Uncharacterized protein</fullName>
    </submittedName>
</protein>
<dbReference type="EMBL" id="CP120354">
    <property type="protein sequence ID" value="WET66707.1"/>
    <property type="molecule type" value="Genomic_DNA"/>
</dbReference>
<evidence type="ECO:0000313" key="2">
    <source>
        <dbReference type="EMBL" id="WET66707.1"/>
    </source>
</evidence>
<evidence type="ECO:0000313" key="3">
    <source>
        <dbReference type="Proteomes" id="UP001221009"/>
    </source>
</evidence>
<name>A0AAX3QVN1_PARDI</name>
<accession>A0AAX3QVN1</accession>
<keyword evidence="2" id="KW-0614">Plasmid</keyword>
<sequence>MEKAHEGRQKTKEKGGTESKNKPYGLAGKDVFLSPRHQVAGEGTG</sequence>
<feature type="compositionally biased region" description="Basic and acidic residues" evidence="1">
    <location>
        <begin position="1"/>
        <end position="21"/>
    </location>
</feature>
<organism evidence="2 3">
    <name type="scientific">Parabacteroides distasonis</name>
    <dbReference type="NCBI Taxonomy" id="823"/>
    <lineage>
        <taxon>Bacteria</taxon>
        <taxon>Pseudomonadati</taxon>
        <taxon>Bacteroidota</taxon>
        <taxon>Bacteroidia</taxon>
        <taxon>Bacteroidales</taxon>
        <taxon>Tannerellaceae</taxon>
        <taxon>Parabacteroides</taxon>
    </lineage>
</organism>
<dbReference type="Proteomes" id="UP001221009">
    <property type="component" value="Plasmid unnamed"/>
</dbReference>
<evidence type="ECO:0000256" key="1">
    <source>
        <dbReference type="SAM" id="MobiDB-lite"/>
    </source>
</evidence>